<dbReference type="AlphaFoldDB" id="F1TEG8"/>
<dbReference type="RefSeq" id="WP_004620166.1">
    <property type="nucleotide sequence ID" value="NZ_ACXX02000009.1"/>
</dbReference>
<comment type="caution">
    <text evidence="1">The sequence shown here is derived from an EMBL/GenBank/DDBJ whole genome shotgun (WGS) entry which is preliminary data.</text>
</comment>
<reference evidence="1" key="1">
    <citation type="submission" date="2009-07" db="EMBL/GenBank/DDBJ databases">
        <authorList>
            <consortium name="US DOE Joint Genome Institute (JGI-PGF)"/>
            <person name="Lucas S."/>
            <person name="Copeland A."/>
            <person name="Lapidus A."/>
            <person name="Glavina del Rio T."/>
            <person name="Tice H."/>
            <person name="Bruce D."/>
            <person name="Goodwin L."/>
            <person name="Pitluck S."/>
            <person name="Larimer F."/>
            <person name="Land M.L."/>
            <person name="Mouttaki H."/>
            <person name="He Z."/>
            <person name="Zhou J."/>
            <person name="Hemme C.L."/>
        </authorList>
    </citation>
    <scope>NUCLEOTIDE SEQUENCE [LARGE SCALE GENOMIC DNA]</scope>
    <source>
        <strain evidence="1">DSM 2782</strain>
    </source>
</reference>
<dbReference type="EMBL" id="ACXX02000009">
    <property type="protein sequence ID" value="EGD47134.1"/>
    <property type="molecule type" value="Genomic_DNA"/>
</dbReference>
<sequence>MKLLDYFKDLFSNKNPIDDKLTENSYYNTVEVEEVVSFLKKEFKRRQEDRRPFELQWILNMNFLNNNQYCDINLTAGEVSQISRDFEWEEREIYNHIAPIYETRLAKLCKIAPSPHVIPANSSTKSQAAAKMSKCILEGVDKDQDMQKKRATATAWSELCGCVFYGDRWESGEGRPLFYDENGNIIHEGNLEKDVITAFEIFPDSSFSQGITGCESIIRAKAIKVNSIYDRWGVRVKGREVDVFTLDQTNVGVGGFNRNSVVSQFKSTKIEKAEIVIEYMELPNRRHPKGLHIIMAGDNLLHYGEFIYRVGNDGKYGFPLVMQVCVETPGRFWPVSIIERLIPIQRSFNALKNRKKDILNRKAIGNWAVEDDGNVDVDDLEEEGFYPGKIHFYSRGGKPPQEIQNRSSITDFDVEEQRLLDEFTTISGVSPFASQSLPPTGSNSGATLEKIKESDDTRIGLTAENINIAAIASYKIDLRMYRQFAKTPRLLRHVGKNDEVQIIEWQASDLTSDDIIIEKEDELSQTPAQRRQMVLDLLQYKLFSNDTDPKIRNKVINQLQMGDWENVDDIEDAHVSRALRENMFIKQGKPIQVKEYDMHDLHIQEHNRWRLDVDFEEFEATQPELAQAFNQHVAEHEALAQQKVQQLIAIQQGQQLQQAQ</sequence>
<reference evidence="1" key="2">
    <citation type="submission" date="2011-01" db="EMBL/GenBank/DDBJ databases">
        <title>The Non-contiguous Finished genome of Clostridium papyrosolvens.</title>
        <authorList>
            <person name="Lucas S."/>
            <person name="Copeland A."/>
            <person name="Lapidus A."/>
            <person name="Cheng J.-F."/>
            <person name="Goodwin L."/>
            <person name="Pitluck S."/>
            <person name="Misra M."/>
            <person name="Chertkov O."/>
            <person name="Detter J.C."/>
            <person name="Han C."/>
            <person name="Tapia R."/>
            <person name="Land M."/>
            <person name="Hauser L."/>
            <person name="Kyrpides N."/>
            <person name="Ivanova N."/>
            <person name="Pagani I."/>
            <person name="Mouttaki H."/>
            <person name="He Z."/>
            <person name="Zhou J."/>
            <person name="Hemme C.L."/>
            <person name="Woyke T."/>
        </authorList>
    </citation>
    <scope>NUCLEOTIDE SEQUENCE [LARGE SCALE GENOMIC DNA]</scope>
    <source>
        <strain evidence="1">DSM 2782</strain>
    </source>
</reference>
<keyword evidence="2" id="KW-1185">Reference proteome</keyword>
<dbReference type="eggNOG" id="ENOG5032XHK">
    <property type="taxonomic scope" value="Bacteria"/>
</dbReference>
<gene>
    <name evidence="1" type="ORF">Cpap_1526</name>
</gene>
<protein>
    <submittedName>
        <fullName evidence="1">Uncharacterized protein</fullName>
    </submittedName>
</protein>
<accession>F1TEG8</accession>
<evidence type="ECO:0000313" key="1">
    <source>
        <dbReference type="EMBL" id="EGD47134.1"/>
    </source>
</evidence>
<evidence type="ECO:0000313" key="2">
    <source>
        <dbReference type="Proteomes" id="UP000003860"/>
    </source>
</evidence>
<dbReference type="OrthoDB" id="2541949at2"/>
<dbReference type="Proteomes" id="UP000003860">
    <property type="component" value="Unassembled WGS sequence"/>
</dbReference>
<name>F1TEG8_9FIRM</name>
<proteinExistence type="predicted"/>
<dbReference type="STRING" id="588581.Cpap_1526"/>
<organism evidence="1 2">
    <name type="scientific">Ruminiclostridium papyrosolvens DSM 2782</name>
    <dbReference type="NCBI Taxonomy" id="588581"/>
    <lineage>
        <taxon>Bacteria</taxon>
        <taxon>Bacillati</taxon>
        <taxon>Bacillota</taxon>
        <taxon>Clostridia</taxon>
        <taxon>Eubacteriales</taxon>
        <taxon>Oscillospiraceae</taxon>
        <taxon>Ruminiclostridium</taxon>
    </lineage>
</organism>